<reference evidence="1" key="1">
    <citation type="submission" date="2021-01" db="EMBL/GenBank/DDBJ databases">
        <authorList>
            <person name="Corre E."/>
            <person name="Pelletier E."/>
            <person name="Niang G."/>
            <person name="Scheremetjew M."/>
            <person name="Finn R."/>
            <person name="Kale V."/>
            <person name="Holt S."/>
            <person name="Cochrane G."/>
            <person name="Meng A."/>
            <person name="Brown T."/>
            <person name="Cohen L."/>
        </authorList>
    </citation>
    <scope>NUCLEOTIDE SEQUENCE</scope>
    <source>
        <strain evidence="1">CCMP3278</strain>
    </source>
</reference>
<dbReference type="SUPFAM" id="SSF103511">
    <property type="entry name" value="Chlorophyll a-b binding protein"/>
    <property type="match status" value="1"/>
</dbReference>
<accession>A0A7S0ZAG7</accession>
<gene>
    <name evidence="1" type="ORF">TOLI1172_LOCUS92</name>
</gene>
<dbReference type="EMBL" id="HBFP01000130">
    <property type="protein sequence ID" value="CAD8815704.1"/>
    <property type="molecule type" value="Transcribed_RNA"/>
</dbReference>
<name>A0A7S0ZAG7_9RHOD</name>
<protein>
    <submittedName>
        <fullName evidence="1">Uncharacterized protein</fullName>
    </submittedName>
</protein>
<organism evidence="1">
    <name type="scientific">Timspurckia oligopyrenoides</name>
    <dbReference type="NCBI Taxonomy" id="708627"/>
    <lineage>
        <taxon>Eukaryota</taxon>
        <taxon>Rhodophyta</taxon>
        <taxon>Bangiophyceae</taxon>
        <taxon>Porphyridiales</taxon>
        <taxon>Porphyridiaceae</taxon>
        <taxon>Timspurckia</taxon>
    </lineage>
</organism>
<proteinExistence type="predicted"/>
<dbReference type="AlphaFoldDB" id="A0A7S0ZAG7"/>
<sequence length="187" mass="20718">MAFIGLTVSVGRSQWTGENKLCMNQRKMHAYRVPMYRAKVHSRYTLRMVDSGGDDEESGGFLGNFSAKAELLNGRFAMMGFFIGVFTQYVNPSHPTFLEQIEALVPFVEFIRTSTTTVAQKVSEIPNSEQSKAVISIVDTVKSSGSSITSKVQDVPNMEQTKVLVNAFEFLKSSISTIVSKVSELIK</sequence>
<evidence type="ECO:0000313" key="1">
    <source>
        <dbReference type="EMBL" id="CAD8815704.1"/>
    </source>
</evidence>